<dbReference type="Proteomes" id="UP001143372">
    <property type="component" value="Unassembled WGS sequence"/>
</dbReference>
<dbReference type="FunFam" id="3.40.30.10:FF:000007">
    <property type="entry name" value="Thioredoxin-dependent thiol peroxidase"/>
    <property type="match status" value="1"/>
</dbReference>
<dbReference type="InterPro" id="IPR013766">
    <property type="entry name" value="Thioredoxin_domain"/>
</dbReference>
<evidence type="ECO:0000256" key="2">
    <source>
        <dbReference type="ARBA" id="ARBA00011245"/>
    </source>
</evidence>
<dbReference type="Gene3D" id="3.40.30.10">
    <property type="entry name" value="Glutaredoxin"/>
    <property type="match status" value="1"/>
</dbReference>
<evidence type="ECO:0000256" key="3">
    <source>
        <dbReference type="ARBA" id="ARBA00013017"/>
    </source>
</evidence>
<evidence type="ECO:0000256" key="7">
    <source>
        <dbReference type="ARBA" id="ARBA00023157"/>
    </source>
</evidence>
<dbReference type="InterPro" id="IPR000866">
    <property type="entry name" value="AhpC/TSA"/>
</dbReference>
<evidence type="ECO:0000313" key="15">
    <source>
        <dbReference type="EMBL" id="GLK67436.1"/>
    </source>
</evidence>
<keyword evidence="5" id="KW-0049">Antioxidant</keyword>
<comment type="caution">
    <text evidence="15">The sequence shown here is derived from an EMBL/GenBank/DDBJ whole genome shotgun (WGS) entry which is preliminary data.</text>
</comment>
<dbReference type="SUPFAM" id="SSF52833">
    <property type="entry name" value="Thioredoxin-like"/>
    <property type="match status" value="1"/>
</dbReference>
<keyword evidence="4" id="KW-0575">Peroxidase</keyword>
<accession>A0A9W6MV27</accession>
<dbReference type="GO" id="GO:0045454">
    <property type="term" value="P:cell redox homeostasis"/>
    <property type="evidence" value="ECO:0007669"/>
    <property type="project" value="TreeGrafter"/>
</dbReference>
<comment type="similarity">
    <text evidence="10">Belongs to the peroxiredoxin family. BCP/PrxQ subfamily.</text>
</comment>
<keyword evidence="7" id="KW-1015">Disulfide bond</keyword>
<dbReference type="RefSeq" id="WP_271167693.1">
    <property type="nucleotide sequence ID" value="NZ_BSFI01000006.1"/>
</dbReference>
<evidence type="ECO:0000313" key="16">
    <source>
        <dbReference type="Proteomes" id="UP001143372"/>
    </source>
</evidence>
<dbReference type="InterPro" id="IPR024706">
    <property type="entry name" value="Peroxiredoxin_AhpC-typ"/>
</dbReference>
<dbReference type="InterPro" id="IPR036249">
    <property type="entry name" value="Thioredoxin-like_sf"/>
</dbReference>
<dbReference type="PROSITE" id="PS51352">
    <property type="entry name" value="THIOREDOXIN_2"/>
    <property type="match status" value="1"/>
</dbReference>
<evidence type="ECO:0000259" key="14">
    <source>
        <dbReference type="PROSITE" id="PS51352"/>
    </source>
</evidence>
<dbReference type="EC" id="1.11.1.24" evidence="3"/>
<feature type="domain" description="Thioredoxin" evidence="14">
    <location>
        <begin position="5"/>
        <end position="156"/>
    </location>
</feature>
<evidence type="ECO:0000256" key="11">
    <source>
        <dbReference type="ARBA" id="ARBA00042639"/>
    </source>
</evidence>
<organism evidence="15 16">
    <name type="scientific">Hansschlegelia plantiphila</name>
    <dbReference type="NCBI Taxonomy" id="374655"/>
    <lineage>
        <taxon>Bacteria</taxon>
        <taxon>Pseudomonadati</taxon>
        <taxon>Pseudomonadota</taxon>
        <taxon>Alphaproteobacteria</taxon>
        <taxon>Hyphomicrobiales</taxon>
        <taxon>Methylopilaceae</taxon>
        <taxon>Hansschlegelia</taxon>
    </lineage>
</organism>
<dbReference type="PANTHER" id="PTHR42801:SF4">
    <property type="entry name" value="AHPC_TSA FAMILY PROTEIN"/>
    <property type="match status" value="1"/>
</dbReference>
<reference evidence="15" key="1">
    <citation type="journal article" date="2014" name="Int. J. Syst. Evol. Microbiol.">
        <title>Complete genome sequence of Corynebacterium casei LMG S-19264T (=DSM 44701T), isolated from a smear-ripened cheese.</title>
        <authorList>
            <consortium name="US DOE Joint Genome Institute (JGI-PGF)"/>
            <person name="Walter F."/>
            <person name="Albersmeier A."/>
            <person name="Kalinowski J."/>
            <person name="Ruckert C."/>
        </authorList>
    </citation>
    <scope>NUCLEOTIDE SEQUENCE</scope>
    <source>
        <strain evidence="15">VKM B-2347</strain>
    </source>
</reference>
<keyword evidence="8" id="KW-0676">Redox-active center</keyword>
<evidence type="ECO:0000256" key="5">
    <source>
        <dbReference type="ARBA" id="ARBA00022862"/>
    </source>
</evidence>
<protein>
    <recommendedName>
        <fullName evidence="3">thioredoxin-dependent peroxiredoxin</fullName>
        <ecNumber evidence="3">1.11.1.24</ecNumber>
    </recommendedName>
    <alternativeName>
        <fullName evidence="9">Thioredoxin peroxidase</fullName>
    </alternativeName>
    <alternativeName>
        <fullName evidence="11">Thioredoxin-dependent peroxiredoxin Bcp</fullName>
    </alternativeName>
</protein>
<dbReference type="GO" id="GO:0034599">
    <property type="term" value="P:cellular response to oxidative stress"/>
    <property type="evidence" value="ECO:0007669"/>
    <property type="project" value="TreeGrafter"/>
</dbReference>
<name>A0A9W6MV27_9HYPH</name>
<dbReference type="GO" id="GO:0008379">
    <property type="term" value="F:thioredoxin peroxidase activity"/>
    <property type="evidence" value="ECO:0007669"/>
    <property type="project" value="TreeGrafter"/>
</dbReference>
<dbReference type="PANTHER" id="PTHR42801">
    <property type="entry name" value="THIOREDOXIN-DEPENDENT PEROXIDE REDUCTASE"/>
    <property type="match status" value="1"/>
</dbReference>
<reference evidence="15" key="2">
    <citation type="submission" date="2023-01" db="EMBL/GenBank/DDBJ databases">
        <authorList>
            <person name="Sun Q."/>
            <person name="Evtushenko L."/>
        </authorList>
    </citation>
    <scope>NUCLEOTIDE SEQUENCE</scope>
    <source>
        <strain evidence="15">VKM B-2347</strain>
    </source>
</reference>
<dbReference type="Pfam" id="PF00578">
    <property type="entry name" value="AhpC-TSA"/>
    <property type="match status" value="1"/>
</dbReference>
<dbReference type="CDD" id="cd03017">
    <property type="entry name" value="PRX_BCP"/>
    <property type="match status" value="1"/>
</dbReference>
<evidence type="ECO:0000256" key="1">
    <source>
        <dbReference type="ARBA" id="ARBA00003330"/>
    </source>
</evidence>
<evidence type="ECO:0000256" key="8">
    <source>
        <dbReference type="ARBA" id="ARBA00023284"/>
    </source>
</evidence>
<comment type="subunit">
    <text evidence="2">Monomer.</text>
</comment>
<evidence type="ECO:0000256" key="6">
    <source>
        <dbReference type="ARBA" id="ARBA00023002"/>
    </source>
</evidence>
<dbReference type="InterPro" id="IPR050924">
    <property type="entry name" value="Peroxiredoxin_BCP/PrxQ"/>
</dbReference>
<keyword evidence="16" id="KW-1185">Reference proteome</keyword>
<dbReference type="GO" id="GO:0005737">
    <property type="term" value="C:cytoplasm"/>
    <property type="evidence" value="ECO:0007669"/>
    <property type="project" value="TreeGrafter"/>
</dbReference>
<evidence type="ECO:0000256" key="4">
    <source>
        <dbReference type="ARBA" id="ARBA00022559"/>
    </source>
</evidence>
<evidence type="ECO:0000256" key="13">
    <source>
        <dbReference type="PIRSR" id="PIRSR000239-1"/>
    </source>
</evidence>
<comment type="catalytic activity">
    <reaction evidence="12">
        <text>a hydroperoxide + [thioredoxin]-dithiol = an alcohol + [thioredoxin]-disulfide + H2O</text>
        <dbReference type="Rhea" id="RHEA:62620"/>
        <dbReference type="Rhea" id="RHEA-COMP:10698"/>
        <dbReference type="Rhea" id="RHEA-COMP:10700"/>
        <dbReference type="ChEBI" id="CHEBI:15377"/>
        <dbReference type="ChEBI" id="CHEBI:29950"/>
        <dbReference type="ChEBI" id="CHEBI:30879"/>
        <dbReference type="ChEBI" id="CHEBI:35924"/>
        <dbReference type="ChEBI" id="CHEBI:50058"/>
        <dbReference type="EC" id="1.11.1.24"/>
    </reaction>
</comment>
<evidence type="ECO:0000256" key="9">
    <source>
        <dbReference type="ARBA" id="ARBA00032824"/>
    </source>
</evidence>
<evidence type="ECO:0000256" key="12">
    <source>
        <dbReference type="ARBA" id="ARBA00049091"/>
    </source>
</evidence>
<comment type="function">
    <text evidence="1">Thiol-specific peroxidase that catalyzes the reduction of hydrogen peroxide and organic hydroperoxides to water and alcohols, respectively. Plays a role in cell protection against oxidative stress by detoxifying peroxides and as sensor of hydrogen peroxide-mediated signaling events.</text>
</comment>
<dbReference type="PIRSF" id="PIRSF000239">
    <property type="entry name" value="AHPC"/>
    <property type="match status" value="1"/>
</dbReference>
<dbReference type="AlphaFoldDB" id="A0A9W6MV27"/>
<feature type="active site" description="Cysteine sulfenic acid (-SOH) intermediate; for peroxidase activity" evidence="13">
    <location>
        <position position="47"/>
    </location>
</feature>
<keyword evidence="6" id="KW-0560">Oxidoreductase</keyword>
<dbReference type="EMBL" id="BSFI01000006">
    <property type="protein sequence ID" value="GLK67436.1"/>
    <property type="molecule type" value="Genomic_DNA"/>
</dbReference>
<sequence>MPTTLTEGQPAPDFELPAGGGGTLRLKDFAGRKVVLYFYPKDDTSGCTLEAKDFSRMKGAFAEAGAVVIGVSPDSVASHDKFAKKYDLDLPLAADEAKTALTAYGVWGEKSMYGRKYMGVERTTVLIDGAGRIARVWPKVKVAGHAEEVLAAARAI</sequence>
<evidence type="ECO:0000256" key="10">
    <source>
        <dbReference type="ARBA" id="ARBA00038489"/>
    </source>
</evidence>
<gene>
    <name evidence="15" type="primary">bcp</name>
    <name evidence="15" type="ORF">GCM10008179_10740</name>
</gene>
<proteinExistence type="inferred from homology"/>